<organism evidence="1 2">
    <name type="scientific">Paenibacillus allorhizoplanae</name>
    <dbReference type="NCBI Taxonomy" id="2905648"/>
    <lineage>
        <taxon>Bacteria</taxon>
        <taxon>Bacillati</taxon>
        <taxon>Bacillota</taxon>
        <taxon>Bacilli</taxon>
        <taxon>Bacillales</taxon>
        <taxon>Paenibacillaceae</taxon>
        <taxon>Paenibacillus</taxon>
    </lineage>
</organism>
<gene>
    <name evidence="1" type="ORF">PAECIP111891_06715</name>
</gene>
<dbReference type="Proteomes" id="UP000838821">
    <property type="component" value="Unassembled WGS sequence"/>
</dbReference>
<dbReference type="RefSeq" id="WP_236293082.1">
    <property type="nucleotide sequence ID" value="NZ_CAKMMW010000038.1"/>
</dbReference>
<name>A0ABM9CYJ7_9BACL</name>
<accession>A0ABM9CYJ7</accession>
<keyword evidence="2" id="KW-1185">Reference proteome</keyword>
<reference evidence="1" key="1">
    <citation type="submission" date="2022-01" db="EMBL/GenBank/DDBJ databases">
        <authorList>
            <person name="Criscuolo A."/>
        </authorList>
    </citation>
    <scope>NUCLEOTIDE SEQUENCE</scope>
    <source>
        <strain evidence="1">CIP111891</strain>
    </source>
</reference>
<comment type="caution">
    <text evidence="1">The sequence shown here is derived from an EMBL/GenBank/DDBJ whole genome shotgun (WGS) entry which is preliminary data.</text>
</comment>
<evidence type="ECO:0000313" key="2">
    <source>
        <dbReference type="Proteomes" id="UP000838821"/>
    </source>
</evidence>
<dbReference type="EMBL" id="CAKMMW010000038">
    <property type="protein sequence ID" value="CAH1230665.1"/>
    <property type="molecule type" value="Genomic_DNA"/>
</dbReference>
<sequence>MQSTSQKFKDKIYAPDRKTKARVTFDISDTTATGDVSSITATSDSPLSVKSQLINKVRNSSYKTATLEQDRFKLDGSFSFADDTLANNGELGWSSAVICDASGVFSTAQTITFNFNSNHSSAGLTITFDQVMGEYATDFDMTAYDASNAVIATTVVMGNTQVIATPLGQLLNYRKVSVIIRKWSKPNRRARVMEVDFGIVKQYTDDNLISINLIEQMDLLSGQLPSAEFRFAVDNSDRAFNILNPTSFYKYLQQKQQVIGEIGVDIGNGVIEYVQIGNYLLQEWQSDEGSLTASFTARTILDSMASFDYENLSASTKTLYQLAVDMFTLCAITNYSIDSALSSINTNSLVKKANCRDILQMIAIAGCANIYVTRDNIITLKCSPSLIGAAVDTADFDNMYNEPQIALDKAVKRVEVTYWTNLSTFGIVGVNSATDTQGDTLKLENNTLINDSSRATFVANWIFAQLKYRATYRIKWQGNPATELNDVLSIENSYGDNMSGYVTRIELDYTGSLKARTEAKGVVN</sequence>
<protein>
    <submittedName>
        <fullName evidence="1">Uncharacterized protein</fullName>
    </submittedName>
</protein>
<proteinExistence type="predicted"/>
<evidence type="ECO:0000313" key="1">
    <source>
        <dbReference type="EMBL" id="CAH1230665.1"/>
    </source>
</evidence>